<keyword evidence="2" id="KW-1185">Reference proteome</keyword>
<dbReference type="EMBL" id="MPUH01001071">
    <property type="protein sequence ID" value="OMJ70607.1"/>
    <property type="molecule type" value="Genomic_DNA"/>
</dbReference>
<evidence type="ECO:0000313" key="1">
    <source>
        <dbReference type="EMBL" id="OMJ70607.1"/>
    </source>
</evidence>
<protein>
    <submittedName>
        <fullName evidence="1">Uncharacterized protein</fullName>
    </submittedName>
</protein>
<proteinExistence type="predicted"/>
<accession>A0A1R2B1J0</accession>
<reference evidence="1 2" key="1">
    <citation type="submission" date="2016-11" db="EMBL/GenBank/DDBJ databases">
        <title>The macronuclear genome of Stentor coeruleus: a giant cell with tiny introns.</title>
        <authorList>
            <person name="Slabodnick M."/>
            <person name="Ruby J.G."/>
            <person name="Reiff S.B."/>
            <person name="Swart E.C."/>
            <person name="Gosai S."/>
            <person name="Prabakaran S."/>
            <person name="Witkowska E."/>
            <person name="Larue G.E."/>
            <person name="Fisher S."/>
            <person name="Freeman R.M."/>
            <person name="Gunawardena J."/>
            <person name="Chu W."/>
            <person name="Stover N.A."/>
            <person name="Gregory B.D."/>
            <person name="Nowacki M."/>
            <person name="Derisi J."/>
            <person name="Roy S.W."/>
            <person name="Marshall W.F."/>
            <person name="Sood P."/>
        </authorList>
    </citation>
    <scope>NUCLEOTIDE SEQUENCE [LARGE SCALE GENOMIC DNA]</scope>
    <source>
        <strain evidence="1">WM001</strain>
    </source>
</reference>
<comment type="caution">
    <text evidence="1">The sequence shown here is derived from an EMBL/GenBank/DDBJ whole genome shotgun (WGS) entry which is preliminary data.</text>
</comment>
<dbReference type="AlphaFoldDB" id="A0A1R2B1J0"/>
<dbReference type="Proteomes" id="UP000187209">
    <property type="component" value="Unassembled WGS sequence"/>
</dbReference>
<sequence>MSSLYWHRLANEPTENSELLSEYKELSEKLNDYFQDTSFLESISLQNSISESPKRKISRSQKRVIAVPKHMEKRFEDRIEWKGALSGIERPAKKKHNKVSTMRLKSEYLVRNSYPNVDNFITRASKNV</sequence>
<organism evidence="1 2">
    <name type="scientific">Stentor coeruleus</name>
    <dbReference type="NCBI Taxonomy" id="5963"/>
    <lineage>
        <taxon>Eukaryota</taxon>
        <taxon>Sar</taxon>
        <taxon>Alveolata</taxon>
        <taxon>Ciliophora</taxon>
        <taxon>Postciliodesmatophora</taxon>
        <taxon>Heterotrichea</taxon>
        <taxon>Heterotrichida</taxon>
        <taxon>Stentoridae</taxon>
        <taxon>Stentor</taxon>
    </lineage>
</organism>
<name>A0A1R2B1J0_9CILI</name>
<evidence type="ECO:0000313" key="2">
    <source>
        <dbReference type="Proteomes" id="UP000187209"/>
    </source>
</evidence>
<gene>
    <name evidence="1" type="ORF">SteCoe_31378</name>
</gene>